<evidence type="ECO:0000313" key="3">
    <source>
        <dbReference type="Proteomes" id="UP000245119"/>
    </source>
</evidence>
<evidence type="ECO:0000256" key="1">
    <source>
        <dbReference type="SAM" id="MobiDB-lite"/>
    </source>
</evidence>
<gene>
    <name evidence="2" type="ORF">C0Q70_14366</name>
</gene>
<comment type="caution">
    <text evidence="2">The sequence shown here is derived from an EMBL/GenBank/DDBJ whole genome shotgun (WGS) entry which is preliminary data.</text>
</comment>
<evidence type="ECO:0000313" key="2">
    <source>
        <dbReference type="EMBL" id="PVD26688.1"/>
    </source>
</evidence>
<protein>
    <submittedName>
        <fullName evidence="2">Uncharacterized protein</fullName>
    </submittedName>
</protein>
<dbReference type="Proteomes" id="UP000245119">
    <property type="component" value="Linkage Group LG8"/>
</dbReference>
<proteinExistence type="predicted"/>
<keyword evidence="3" id="KW-1185">Reference proteome</keyword>
<sequence>MQKLLEPPSDDDDGRIEELRTGSLTDKEKGVPSYARRLLEYPNGRVRIAALALYSRGNQSRANTQAHHQRVRSSATTGAPSLLAPPTASRAKAGLRLKAAQWATRRTNVCRRIVAPPTPLRAVKCLLSGA</sequence>
<organism evidence="2 3">
    <name type="scientific">Pomacea canaliculata</name>
    <name type="common">Golden apple snail</name>
    <dbReference type="NCBI Taxonomy" id="400727"/>
    <lineage>
        <taxon>Eukaryota</taxon>
        <taxon>Metazoa</taxon>
        <taxon>Spiralia</taxon>
        <taxon>Lophotrochozoa</taxon>
        <taxon>Mollusca</taxon>
        <taxon>Gastropoda</taxon>
        <taxon>Caenogastropoda</taxon>
        <taxon>Architaenioglossa</taxon>
        <taxon>Ampullarioidea</taxon>
        <taxon>Ampullariidae</taxon>
        <taxon>Pomacea</taxon>
    </lineage>
</organism>
<feature type="compositionally biased region" description="Polar residues" evidence="1">
    <location>
        <begin position="58"/>
        <end position="79"/>
    </location>
</feature>
<name>A0A2T7NZT6_POMCA</name>
<dbReference type="EMBL" id="PZQS01000008">
    <property type="protein sequence ID" value="PVD26688.1"/>
    <property type="molecule type" value="Genomic_DNA"/>
</dbReference>
<feature type="compositionally biased region" description="Basic and acidic residues" evidence="1">
    <location>
        <begin position="16"/>
        <end position="30"/>
    </location>
</feature>
<accession>A0A2T7NZT6</accession>
<dbReference type="AlphaFoldDB" id="A0A2T7NZT6"/>
<feature type="region of interest" description="Disordered" evidence="1">
    <location>
        <begin position="58"/>
        <end position="86"/>
    </location>
</feature>
<reference evidence="2 3" key="1">
    <citation type="submission" date="2018-04" db="EMBL/GenBank/DDBJ databases">
        <title>The genome of golden apple snail Pomacea canaliculata provides insight into stress tolerance and invasive adaptation.</title>
        <authorList>
            <person name="Liu C."/>
            <person name="Liu B."/>
            <person name="Ren Y."/>
            <person name="Zhang Y."/>
            <person name="Wang H."/>
            <person name="Li S."/>
            <person name="Jiang F."/>
            <person name="Yin L."/>
            <person name="Zhang G."/>
            <person name="Qian W."/>
            <person name="Fan W."/>
        </authorList>
    </citation>
    <scope>NUCLEOTIDE SEQUENCE [LARGE SCALE GENOMIC DNA]</scope>
    <source>
        <strain evidence="2">SZHN2017</strain>
        <tissue evidence="2">Muscle</tissue>
    </source>
</reference>
<feature type="region of interest" description="Disordered" evidence="1">
    <location>
        <begin position="1"/>
        <end position="31"/>
    </location>
</feature>